<keyword evidence="4" id="KW-0175">Coiled coil</keyword>
<protein>
    <submittedName>
        <fullName evidence="6 7">Uncharacterized protein</fullName>
    </submittedName>
</protein>
<proteinExistence type="predicted"/>
<dbReference type="VEuPathDB" id="VectorBase:PHUM115040"/>
<evidence type="ECO:0000256" key="3">
    <source>
        <dbReference type="ARBA" id="ARBA00022777"/>
    </source>
</evidence>
<evidence type="ECO:0000256" key="4">
    <source>
        <dbReference type="SAM" id="Coils"/>
    </source>
</evidence>
<dbReference type="OrthoDB" id="424823at2759"/>
<reference evidence="6" key="1">
    <citation type="submission" date="2007-04" db="EMBL/GenBank/DDBJ databases">
        <title>Annotation of Pediculus humanus corporis strain USDA.</title>
        <authorList>
            <person name="Kirkness E."/>
            <person name="Hannick L."/>
            <person name="Hass B."/>
            <person name="Bruggner R."/>
            <person name="Lawson D."/>
            <person name="Bidwell S."/>
            <person name="Joardar V."/>
            <person name="Caler E."/>
            <person name="Walenz B."/>
            <person name="Inman J."/>
            <person name="Schobel S."/>
            <person name="Galinsky K."/>
            <person name="Amedeo P."/>
            <person name="Strausberg R."/>
        </authorList>
    </citation>
    <scope>NUCLEOTIDE SEQUENCE</scope>
    <source>
        <strain evidence="6">USDA</strain>
    </source>
</reference>
<dbReference type="Proteomes" id="UP000009046">
    <property type="component" value="Unassembled WGS sequence"/>
</dbReference>
<dbReference type="SUPFAM" id="SSF52540">
    <property type="entry name" value="P-loop containing nucleoside triphosphate hydrolases"/>
    <property type="match status" value="1"/>
</dbReference>
<feature type="compositionally biased region" description="Acidic residues" evidence="5">
    <location>
        <begin position="620"/>
        <end position="639"/>
    </location>
</feature>
<sequence length="2806" mass="328268">MDVRVRPKPEIVIKESKRGIISKKTYFLQKILVEQINRYYFPGFLIRDWKPKADLIYPSTTDENVIEYECDFNRDIQNCFVEDLAEEVYLRNPPPCFVVLGKSGNKVRKLCREIAEEYGSVLLEVEEIIRQTINTESQTAEFLKKLLRLGVPLSFNFILALLSYVAHSAEARHRGYVLSGLPCAPFRFDLSVEQQLSYLFTWENKPNVFIYVAFEDEDLIVLRSCERYEIVNSSEGNKCCIIPRFYCKEITEDNNNDDGDGDVNLCVSKDEENLDIDEAVLEPDIDVSPSSPWITHPKDEESRIWEELQTFYEIIQPALQLLKIRVDPQYFITVDSRIQNNFEIIKARLSLLQIRKVPNPVPIFPPSETDNVEKNNEDITNATEVDESPQNNELNKRFNNKNDDLELQSIIKEPPESAFLTLLSKETLSPKFRWELSHYNYVCPVALRNGEIIEGKTEFAVRFMKYIYFTHDKESMLKFLKNPRPFVLPVRPKPPIRIFIIGYPFCDKTKLAEAISNEFGVPLIDLNSVLKEDLEAKKNIYIKHCKEKAIAREFFRLTALSWKNWRLEEEERVSLIEECIEFLQSLLNRRIEEFYSFRKKKVKSVDKKNISKNRTRDDFSVEQEEEEDDEDEDEEEEEEDRSKKDSATNLTVRGVPITSASRTFEARNVVTPDNYSSPSVKIIQALRHEDYDFSKNGLEFEANVFFSTLWNSFFERMRNLKETETQNKKYQSENGEDTEYEEGSAEFSHYGEDSSPSNISVNWCNLLPPQSLSSLLLKKKPYSTRERIKTFRILLEAASKVYWEPSTLKTEFAKWRLPCYMDIPLCELLTDNPILLYKYCPEWIKERPMIPDPISSNHPTLVQAGQDAVNRAKIVSLHHYKDEIGTLLKNEIEKIEKDSMRITGEILSPGGWVVDNMSLDFEVWCVLARENIFPTHIYVLTDSEPDYRRIVTIWYNKFFDYIDSQSSAMSDLELDLIRKHGSSNKSFEDFGERDESGTDVPVSVKEDILHKLTESCKMVSQEEKVLDDIFNVLISDSSVYKEKTTQPYIVDPFCYNVLHDKIKRLFDTSEELALEESSILTSNFSVRESRLSHLNRQLDASMQDFPLGTKLQFFTNKVLNVLSKHPSDEFNSDEDDQTYKKGIEFFFLLLSLTERLKDLKEWLSLIKREIKWIEIDVNGKKTDDVFSNVIHELYSPFGKKPRELLPYEIEEVKKAFEMEKKMIRKIEKHDENYEPVNFDDDENDAFEKEMENYEDVRIFGESGPFCIVNLERNILLKGNVEHVLRYYGKLYCFWNSDAKEKFIENPEKYAPFYSPIRSLPPLRIFVVGPFGGNKPHLGSCISKQCSLHYIDYIRLLNKQLIPHVNPAPNKIRALDKPVLLSNSHNANAKKAFLEFKGASFKKRQFWLENPPFYLENEEQEQQIRELLDLEETPVDLVNVNLNYETLNSCPEDTVDFFNLSKIDAEKYLNMDRLTTLLENYIHSDATLSDFCIQKSLGILWKEEPYVREGFVMKDFPMKLADCQTILNNNWLPDFILEVNITEEAAIQNSLEKLMAVWEIKLNKETANEQLIEDAVKTIQETRINLKRVELLMSREKQKEDDEEQVENVKQNVVPKNSFQKKTQDSDILKESRKASLKMGFQSPLSFDRSTISDKVHSEIEQQLKREFPPLKFSPKFETYEEGKARIQEDIKYNYHKDVLEMVKIKGQLKNLGLPWYTTYDCHDLTKVFIELDKFKKRKNQRVEFAFPVSPEMAEKLLDQGFYFLSKFGRLCPVQAHRKKNPVNMFRPFSLRKKIFPIVYRSYIYFIAGENEKIKFIEDPIKYTFHEPHHPCVPLRLAVIGPPKSGKSTLCKRLGSMFGLKVITMGTAIRFVLDNMKNSKLRKTIDNHLKRGCFLPLSLKIEALAACLNDPRCVTQGFVFDGIPFDAATAQSLAEKKILPFVILSLVCDSNFGKKKRSMLNLKEYRLPYKQRVNLDSRYTEWKETYEKFCQWNKKTYNNLYEINAKSSLCDIFYEAYDLFKNPYFGILNYVEFSTTEKVLPLKYLCVTKQEFECRRSDILGNCPVCWGKFHRLKSTTEDKIYAGLVQFNSHFYWVCHSHFDEFLNHPKKFLPPHVRPWPLHFPTRLDSQEKETIRNKYGLHGHGRCAVTKIDFPSSLDWEGSWDYAALYFNEIYLFKNESMLERFMTLPWRYGHADTAFEGSHYKSQAVEKLGPPKVTSLPPMGFLEQTISKLIHKALHVLGSVRPIYPKLNPSCTGCVFLALFLKVHNENKKITCLEKEYLDFMYYYCKAYRFKIPFYVKRESGGLIENDLDMSVVNESRATLSENKSSQGTLYSGLSEISFDEIRWKDVENQADKKIWSAKYQSSHYEEMILTENNELNAIPEIPRRQVVLSVKPDIKIPEPFNINSLYQEPLAFNFPYNKANVNNPERQFSYELYSNSQIKKIDSDTNMKNQSESVTEKILRSDSEQNVHVQTKEDMLKAAEGIFIPRFSTFDVVLPQRDTEKVKVVEFSPIIYEPQRDYTYTMMLSHFICTSHVLKCFEWKELKAYIEYGSLYNKNIGLSVAQSQFIFKPQVKTSEKSMNSLSSYQRIFENANNAFIYQDAFSSKGESTEPESNASSDHSLYNYLQLIILEKLDEIFLRISKSDLSYDSYETEIVSMSSENEIKPQNMMVIREILPYPPLIWDIYSRPYYSYNSIPTIFRIPALDNIAHVRHVSLLDGIVEPCENFRFVRYPTWVDQRPETSVEAFRGDPNFSHLADTNFRNFYLIYDFFNLKWTSFLPYPLNLKNSKEWEKRFSSLDDVNNP</sequence>
<keyword evidence="3" id="KW-0418">Kinase</keyword>
<dbReference type="Pfam" id="PF00406">
    <property type="entry name" value="ADK"/>
    <property type="match status" value="1"/>
</dbReference>
<evidence type="ECO:0000256" key="1">
    <source>
        <dbReference type="ARBA" id="ARBA00022679"/>
    </source>
</evidence>
<dbReference type="GO" id="GO:0006139">
    <property type="term" value="P:nucleobase-containing compound metabolic process"/>
    <property type="evidence" value="ECO:0007669"/>
    <property type="project" value="InterPro"/>
</dbReference>
<keyword evidence="1" id="KW-0808">Transferase</keyword>
<dbReference type="STRING" id="121224.E0VDG2"/>
<dbReference type="EMBL" id="DS235075">
    <property type="protein sequence ID" value="EEB11418.1"/>
    <property type="molecule type" value="Genomic_DNA"/>
</dbReference>
<dbReference type="EnsemblMetazoa" id="PHUM115040-RA">
    <property type="protein sequence ID" value="PHUM115040-PA"/>
    <property type="gene ID" value="PHUM115040"/>
</dbReference>
<dbReference type="GeneID" id="8238280"/>
<reference evidence="6" key="2">
    <citation type="submission" date="2007-04" db="EMBL/GenBank/DDBJ databases">
        <title>The genome of the human body louse.</title>
        <authorList>
            <consortium name="The Human Body Louse Genome Consortium"/>
            <person name="Kirkness E."/>
            <person name="Walenz B."/>
            <person name="Hass B."/>
            <person name="Bruggner R."/>
            <person name="Strausberg R."/>
        </authorList>
    </citation>
    <scope>NUCLEOTIDE SEQUENCE</scope>
    <source>
        <strain evidence="6">USDA</strain>
    </source>
</reference>
<dbReference type="eggNOG" id="KOG3078">
    <property type="taxonomic scope" value="Eukaryota"/>
</dbReference>
<dbReference type="RefSeq" id="XP_002424156.1">
    <property type="nucleotide sequence ID" value="XM_002424111.1"/>
</dbReference>
<dbReference type="eggNOG" id="KOG3079">
    <property type="taxonomic scope" value="Eukaryota"/>
</dbReference>
<evidence type="ECO:0000313" key="6">
    <source>
        <dbReference type="EMBL" id="EEB11418.1"/>
    </source>
</evidence>
<dbReference type="Gene3D" id="3.40.50.300">
    <property type="entry name" value="P-loop containing nucleotide triphosphate hydrolases"/>
    <property type="match status" value="4"/>
</dbReference>
<evidence type="ECO:0000256" key="5">
    <source>
        <dbReference type="SAM" id="MobiDB-lite"/>
    </source>
</evidence>
<name>E0VDG2_PEDHC</name>
<dbReference type="HOGENOM" id="CLU_226832_0_0_1"/>
<evidence type="ECO:0000256" key="2">
    <source>
        <dbReference type="ARBA" id="ARBA00022741"/>
    </source>
</evidence>
<feature type="region of interest" description="Disordered" evidence="5">
    <location>
        <begin position="615"/>
        <end position="652"/>
    </location>
</feature>
<dbReference type="GO" id="GO:0019205">
    <property type="term" value="F:nucleobase-containing compound kinase activity"/>
    <property type="evidence" value="ECO:0007669"/>
    <property type="project" value="InterPro"/>
</dbReference>
<evidence type="ECO:0000313" key="8">
    <source>
        <dbReference type="Proteomes" id="UP000009046"/>
    </source>
</evidence>
<accession>E0VDG2</accession>
<keyword evidence="8" id="KW-1185">Reference proteome</keyword>
<dbReference type="PANTHER" id="PTHR23359">
    <property type="entry name" value="NUCLEOTIDE KINASE"/>
    <property type="match status" value="1"/>
</dbReference>
<feature type="coiled-coil region" evidence="4">
    <location>
        <begin position="1571"/>
        <end position="1611"/>
    </location>
</feature>
<organism>
    <name type="scientific">Pediculus humanus subsp. corporis</name>
    <name type="common">Body louse</name>
    <dbReference type="NCBI Taxonomy" id="121224"/>
    <lineage>
        <taxon>Eukaryota</taxon>
        <taxon>Metazoa</taxon>
        <taxon>Ecdysozoa</taxon>
        <taxon>Arthropoda</taxon>
        <taxon>Hexapoda</taxon>
        <taxon>Insecta</taxon>
        <taxon>Pterygota</taxon>
        <taxon>Neoptera</taxon>
        <taxon>Paraneoptera</taxon>
        <taxon>Psocodea</taxon>
        <taxon>Troctomorpha</taxon>
        <taxon>Phthiraptera</taxon>
        <taxon>Anoplura</taxon>
        <taxon>Pediculidae</taxon>
        <taxon>Pediculus</taxon>
    </lineage>
</organism>
<dbReference type="InterPro" id="IPR027417">
    <property type="entry name" value="P-loop_NTPase"/>
</dbReference>
<reference evidence="7" key="3">
    <citation type="submission" date="2020-05" db="UniProtKB">
        <authorList>
            <consortium name="EnsemblMetazoa"/>
        </authorList>
    </citation>
    <scope>IDENTIFICATION</scope>
    <source>
        <strain evidence="7">USDA</strain>
    </source>
</reference>
<dbReference type="EMBL" id="AAZO01001359">
    <property type="status" value="NOT_ANNOTATED_CDS"/>
    <property type="molecule type" value="Genomic_DNA"/>
</dbReference>
<keyword evidence="2" id="KW-0547">Nucleotide-binding</keyword>
<gene>
    <name evidence="7" type="primary">8238280</name>
    <name evidence="6" type="ORF">Phum_PHUM115040</name>
</gene>
<dbReference type="KEGG" id="phu:Phum_PHUM115040"/>
<dbReference type="InterPro" id="IPR000850">
    <property type="entry name" value="Adenylat/UMP-CMP_kin"/>
</dbReference>
<dbReference type="CTD" id="8238280"/>
<evidence type="ECO:0000313" key="7">
    <source>
        <dbReference type="EnsemblMetazoa" id="PHUM115040-PA"/>
    </source>
</evidence>
<dbReference type="InParanoid" id="E0VDG2"/>
<dbReference type="GO" id="GO:0005524">
    <property type="term" value="F:ATP binding"/>
    <property type="evidence" value="ECO:0007669"/>
    <property type="project" value="InterPro"/>
</dbReference>